<evidence type="ECO:0000259" key="5">
    <source>
        <dbReference type="PROSITE" id="PS51755"/>
    </source>
</evidence>
<dbReference type="SMART" id="SM00448">
    <property type="entry name" value="REC"/>
    <property type="match status" value="1"/>
</dbReference>
<dbReference type="InterPro" id="IPR039420">
    <property type="entry name" value="WalR-like"/>
</dbReference>
<dbReference type="PROSITE" id="PS50110">
    <property type="entry name" value="RESPONSE_REGULATORY"/>
    <property type="match status" value="1"/>
</dbReference>
<dbReference type="GO" id="GO:0006355">
    <property type="term" value="P:regulation of DNA-templated transcription"/>
    <property type="evidence" value="ECO:0007669"/>
    <property type="project" value="InterPro"/>
</dbReference>
<feature type="modified residue" description="4-aspartylphosphate" evidence="2">
    <location>
        <position position="51"/>
    </location>
</feature>
<keyword evidence="2" id="KW-0597">Phosphoprotein</keyword>
<dbReference type="PANTHER" id="PTHR48111:SF36">
    <property type="entry name" value="TRANSCRIPTIONAL REGULATORY PROTEIN CUTR"/>
    <property type="match status" value="1"/>
</dbReference>
<evidence type="ECO:0000259" key="4">
    <source>
        <dbReference type="PROSITE" id="PS50110"/>
    </source>
</evidence>
<organism evidence="6 7">
    <name type="scientific">Sphaerisporangium rubeum</name>
    <dbReference type="NCBI Taxonomy" id="321317"/>
    <lineage>
        <taxon>Bacteria</taxon>
        <taxon>Bacillati</taxon>
        <taxon>Actinomycetota</taxon>
        <taxon>Actinomycetes</taxon>
        <taxon>Streptosporangiales</taxon>
        <taxon>Streptosporangiaceae</taxon>
        <taxon>Sphaerisporangium</taxon>
    </lineage>
</organism>
<dbReference type="InterPro" id="IPR001789">
    <property type="entry name" value="Sig_transdc_resp-reg_receiver"/>
</dbReference>
<proteinExistence type="predicted"/>
<dbReference type="Gene3D" id="6.10.250.690">
    <property type="match status" value="1"/>
</dbReference>
<dbReference type="RefSeq" id="WP_184981929.1">
    <property type="nucleotide sequence ID" value="NZ_BAAALO010000022.1"/>
</dbReference>
<dbReference type="GO" id="GO:0000156">
    <property type="term" value="F:phosphorelay response regulator activity"/>
    <property type="evidence" value="ECO:0007669"/>
    <property type="project" value="TreeGrafter"/>
</dbReference>
<evidence type="ECO:0000256" key="1">
    <source>
        <dbReference type="ARBA" id="ARBA00023125"/>
    </source>
</evidence>
<feature type="domain" description="OmpR/PhoB-type" evidence="5">
    <location>
        <begin position="124"/>
        <end position="219"/>
    </location>
</feature>
<protein>
    <submittedName>
        <fullName evidence="6">DNA-binding response OmpR family regulator</fullName>
    </submittedName>
</protein>
<dbReference type="InterPro" id="IPR001867">
    <property type="entry name" value="OmpR/PhoB-type_DNA-bd"/>
</dbReference>
<feature type="domain" description="Response regulatory" evidence="4">
    <location>
        <begin position="2"/>
        <end position="116"/>
    </location>
</feature>
<dbReference type="AlphaFoldDB" id="A0A7X0M8H7"/>
<accession>A0A7X0M8H7</accession>
<dbReference type="InterPro" id="IPR011006">
    <property type="entry name" value="CheY-like_superfamily"/>
</dbReference>
<dbReference type="Gene3D" id="3.40.50.2300">
    <property type="match status" value="1"/>
</dbReference>
<dbReference type="EMBL" id="JACHIU010000001">
    <property type="protein sequence ID" value="MBB6473886.1"/>
    <property type="molecule type" value="Genomic_DNA"/>
</dbReference>
<dbReference type="Pfam" id="PF00072">
    <property type="entry name" value="Response_reg"/>
    <property type="match status" value="1"/>
</dbReference>
<reference evidence="6 7" key="1">
    <citation type="submission" date="2020-08" db="EMBL/GenBank/DDBJ databases">
        <title>Sequencing the genomes of 1000 actinobacteria strains.</title>
        <authorList>
            <person name="Klenk H.-P."/>
        </authorList>
    </citation>
    <scope>NUCLEOTIDE SEQUENCE [LARGE SCALE GENOMIC DNA]</scope>
    <source>
        <strain evidence="6 7">DSM 44936</strain>
    </source>
</reference>
<dbReference type="GO" id="GO:0005829">
    <property type="term" value="C:cytosol"/>
    <property type="evidence" value="ECO:0007669"/>
    <property type="project" value="TreeGrafter"/>
</dbReference>
<dbReference type="Proteomes" id="UP000555564">
    <property type="component" value="Unassembled WGS sequence"/>
</dbReference>
<name>A0A7X0M8H7_9ACTN</name>
<gene>
    <name evidence="6" type="ORF">BJ992_003317</name>
</gene>
<feature type="DNA-binding region" description="OmpR/PhoB-type" evidence="3">
    <location>
        <begin position="124"/>
        <end position="219"/>
    </location>
</feature>
<comment type="caution">
    <text evidence="6">The sequence shown here is derived from an EMBL/GenBank/DDBJ whole genome shotgun (WGS) entry which is preliminary data.</text>
</comment>
<dbReference type="Pfam" id="PF00486">
    <property type="entry name" value="Trans_reg_C"/>
    <property type="match status" value="1"/>
</dbReference>
<evidence type="ECO:0000313" key="7">
    <source>
        <dbReference type="Proteomes" id="UP000555564"/>
    </source>
</evidence>
<dbReference type="GO" id="GO:0032993">
    <property type="term" value="C:protein-DNA complex"/>
    <property type="evidence" value="ECO:0007669"/>
    <property type="project" value="TreeGrafter"/>
</dbReference>
<dbReference type="CDD" id="cd00383">
    <property type="entry name" value="trans_reg_C"/>
    <property type="match status" value="1"/>
</dbReference>
<evidence type="ECO:0000256" key="3">
    <source>
        <dbReference type="PROSITE-ProRule" id="PRU01091"/>
    </source>
</evidence>
<dbReference type="PANTHER" id="PTHR48111">
    <property type="entry name" value="REGULATOR OF RPOS"/>
    <property type="match status" value="1"/>
</dbReference>
<keyword evidence="1 3" id="KW-0238">DNA-binding</keyword>
<evidence type="ECO:0000313" key="6">
    <source>
        <dbReference type="EMBL" id="MBB6473886.1"/>
    </source>
</evidence>
<evidence type="ECO:0000256" key="2">
    <source>
        <dbReference type="PROSITE-ProRule" id="PRU00169"/>
    </source>
</evidence>
<dbReference type="SMART" id="SM00862">
    <property type="entry name" value="Trans_reg_C"/>
    <property type="match status" value="1"/>
</dbReference>
<dbReference type="SUPFAM" id="SSF52172">
    <property type="entry name" value="CheY-like"/>
    <property type="match status" value="1"/>
</dbReference>
<dbReference type="PROSITE" id="PS51755">
    <property type="entry name" value="OMPR_PHOB"/>
    <property type="match status" value="1"/>
</dbReference>
<dbReference type="Gene3D" id="1.10.10.10">
    <property type="entry name" value="Winged helix-like DNA-binding domain superfamily/Winged helix DNA-binding domain"/>
    <property type="match status" value="1"/>
</dbReference>
<keyword evidence="7" id="KW-1185">Reference proteome</keyword>
<dbReference type="InterPro" id="IPR036388">
    <property type="entry name" value="WH-like_DNA-bd_sf"/>
</dbReference>
<sequence length="220" mass="23924">MRVLVVEDFEILARSIGTGLRREGMAVDVVLDGTAAVDRLAVTRYDVVILDRDLPGVHGDEICRRLAGGRCPSRVLMLTASGTIEDRVDGLSLGADDYLPKPFAFAELVARVRALARRATPPLPPVLAYGDITLDPARRVASRAGRRLELSPREFALLECLLGVPGRVVSSEELLERVWDEAADPFTSAVKHAVHRLRGKLGDPPVIETVREGGYRIGPS</sequence>
<dbReference type="GO" id="GO:0000976">
    <property type="term" value="F:transcription cis-regulatory region binding"/>
    <property type="evidence" value="ECO:0007669"/>
    <property type="project" value="TreeGrafter"/>
</dbReference>